<sequence>MFGSKLNIRHECNTEDPSFVRDSTLALLSHLQPTFDRFDGFMSVSMRADIREVANKYFENANSHPFISMDEPNWVFYLDDKQVEKLMNTTLKAPEGYEFSSLRPEEAVEVSNDTLYMTKGDEKYIAPKLAGLPSVAMRKTDTKEIVAYVIHDNFGMISSLFTRKPHRNRGIGSLIERRLNQINVEKLGLVPYKAVSVNRPRVMEMSVNAYNVVRDSKGNPEVTYWTYRSKTPKKMVVIFEN</sequence>
<dbReference type="Proteomes" id="UP000095284">
    <property type="component" value="Unplaced"/>
</dbReference>
<dbReference type="PANTHER" id="PTHR20958:SF6">
    <property type="entry name" value="GLYCINE N-ACYLTRANSFERASE-LIKE PROTEIN"/>
    <property type="match status" value="1"/>
</dbReference>
<dbReference type="InterPro" id="IPR013653">
    <property type="entry name" value="GCN5-like_dom"/>
</dbReference>
<feature type="domain" description="GCN5-related N-acetyltransferase Rv2170-like" evidence="1">
    <location>
        <begin position="137"/>
        <end position="179"/>
    </location>
</feature>
<reference evidence="6" key="1">
    <citation type="submission" date="2016-11" db="UniProtKB">
        <authorList>
            <consortium name="WormBaseParasite"/>
        </authorList>
    </citation>
    <scope>IDENTIFICATION</scope>
</reference>
<name>A0A1I7SB36_BURXY</name>
<dbReference type="Proteomes" id="UP000582659">
    <property type="component" value="Unassembled WGS sequence"/>
</dbReference>
<keyword evidence="5" id="KW-1185">Reference proteome</keyword>
<dbReference type="EMBL" id="CAJFCV020000006">
    <property type="protein sequence ID" value="CAG9131719.1"/>
    <property type="molecule type" value="Genomic_DNA"/>
</dbReference>
<dbReference type="CDD" id="cd04301">
    <property type="entry name" value="NAT_SF"/>
    <property type="match status" value="1"/>
</dbReference>
<protein>
    <submittedName>
        <fullName evidence="2">(pine wood nematode) hypothetical protein</fullName>
    </submittedName>
    <submittedName>
        <fullName evidence="6">FR47 domain-containing protein</fullName>
    </submittedName>
</protein>
<dbReference type="PANTHER" id="PTHR20958">
    <property type="entry name" value="GLYCINE N-ACYLTRANSFERASE-LIKE PROTEIN"/>
    <property type="match status" value="1"/>
</dbReference>
<dbReference type="Proteomes" id="UP000659654">
    <property type="component" value="Unassembled WGS sequence"/>
</dbReference>
<dbReference type="AlphaFoldDB" id="A0A1I7SB36"/>
<dbReference type="Pfam" id="PF08445">
    <property type="entry name" value="FR47"/>
    <property type="match status" value="1"/>
</dbReference>
<dbReference type="SMR" id="A0A1I7SB36"/>
<dbReference type="InterPro" id="IPR016181">
    <property type="entry name" value="Acyl_CoA_acyltransferase"/>
</dbReference>
<evidence type="ECO:0000313" key="2">
    <source>
        <dbReference type="EMBL" id="CAD5235379.1"/>
    </source>
</evidence>
<proteinExistence type="predicted"/>
<dbReference type="InterPro" id="IPR053225">
    <property type="entry name" value="Acyl-CoA_N-acyltransferase"/>
</dbReference>
<dbReference type="WBParaSite" id="BXY_1023300.1">
    <property type="protein sequence ID" value="BXY_1023300.1"/>
    <property type="gene ID" value="BXY_1023300"/>
</dbReference>
<dbReference type="GO" id="GO:0016747">
    <property type="term" value="F:acyltransferase activity, transferring groups other than amino-acyl groups"/>
    <property type="evidence" value="ECO:0007669"/>
    <property type="project" value="InterPro"/>
</dbReference>
<dbReference type="Gene3D" id="3.40.630.30">
    <property type="match status" value="1"/>
</dbReference>
<dbReference type="OrthoDB" id="5784546at2759"/>
<dbReference type="SUPFAM" id="SSF55729">
    <property type="entry name" value="Acyl-CoA N-acyltransferases (Nat)"/>
    <property type="match status" value="1"/>
</dbReference>
<evidence type="ECO:0000313" key="6">
    <source>
        <dbReference type="WBParaSite" id="BXY_1023300.1"/>
    </source>
</evidence>
<organism evidence="4 6">
    <name type="scientific">Bursaphelenchus xylophilus</name>
    <name type="common">Pinewood nematode worm</name>
    <name type="synonym">Aphelenchoides xylophilus</name>
    <dbReference type="NCBI Taxonomy" id="6326"/>
    <lineage>
        <taxon>Eukaryota</taxon>
        <taxon>Metazoa</taxon>
        <taxon>Ecdysozoa</taxon>
        <taxon>Nematoda</taxon>
        <taxon>Chromadorea</taxon>
        <taxon>Rhabditida</taxon>
        <taxon>Tylenchina</taxon>
        <taxon>Tylenchomorpha</taxon>
        <taxon>Aphelenchoidea</taxon>
        <taxon>Aphelenchoididae</taxon>
        <taxon>Bursaphelenchus</taxon>
    </lineage>
</organism>
<reference evidence="3" key="2">
    <citation type="submission" date="2020-08" db="EMBL/GenBank/DDBJ databases">
        <authorList>
            <person name="Kikuchi T."/>
        </authorList>
    </citation>
    <scope>NUCLEOTIDE SEQUENCE</scope>
    <source>
        <strain evidence="2">Ka4C1</strain>
    </source>
</reference>
<evidence type="ECO:0000259" key="1">
    <source>
        <dbReference type="Pfam" id="PF08445"/>
    </source>
</evidence>
<dbReference type="EMBL" id="CAJFDI010000006">
    <property type="protein sequence ID" value="CAD5235379.1"/>
    <property type="molecule type" value="Genomic_DNA"/>
</dbReference>
<gene>
    <name evidence="2" type="ORF">BXYJ_LOCUS15470</name>
</gene>
<evidence type="ECO:0000313" key="4">
    <source>
        <dbReference type="Proteomes" id="UP000095284"/>
    </source>
</evidence>
<evidence type="ECO:0000313" key="3">
    <source>
        <dbReference type="EMBL" id="CAG9131719.1"/>
    </source>
</evidence>
<accession>A0A1I7SB36</accession>
<evidence type="ECO:0000313" key="5">
    <source>
        <dbReference type="Proteomes" id="UP000659654"/>
    </source>
</evidence>